<dbReference type="PANTHER" id="PTHR23004:SF7">
    <property type="entry name" value="DUF924-DOMAIN-CONTAINING PROTEIN"/>
    <property type="match status" value="1"/>
</dbReference>
<sequence>MTSYQDVLEYWFGTTSALEDGNFPQEQFQIWFGGGDAVDREITERFAGLVEEARDGGLQSWLERAESRLALVLLLDQFTRNIYRGTGEAFSADALALKYALDAIEVGHDTALSPIARSFFYLPLEHAESLDLQERCVTLMENLTHQAPDGQVELFQGFLDYAVQHRDIIAQFGRFPHRNALLSRTSTPEEEAYLEANDVHFGQKA</sequence>
<dbReference type="Gene3D" id="1.25.40.10">
    <property type="entry name" value="Tetratricopeptide repeat domain"/>
    <property type="match status" value="1"/>
</dbReference>
<comment type="caution">
    <text evidence="1">The sequence shown here is derived from an EMBL/GenBank/DDBJ whole genome shotgun (WGS) entry which is preliminary data.</text>
</comment>
<dbReference type="RefSeq" id="WP_146975073.1">
    <property type="nucleotide sequence ID" value="NZ_VOSL01000054.1"/>
</dbReference>
<dbReference type="InterPro" id="IPR010323">
    <property type="entry name" value="DUF924"/>
</dbReference>
<proteinExistence type="predicted"/>
<dbReference type="PANTHER" id="PTHR23004">
    <property type="entry name" value="DOUBLECORTIN DOMAIN CONTAINING 2"/>
    <property type="match status" value="1"/>
</dbReference>
<dbReference type="InterPro" id="IPR011990">
    <property type="entry name" value="TPR-like_helical_dom_sf"/>
</dbReference>
<evidence type="ECO:0000313" key="2">
    <source>
        <dbReference type="Proteomes" id="UP000321046"/>
    </source>
</evidence>
<name>A0A5C6X0Q3_9DELT</name>
<dbReference type="Proteomes" id="UP000321046">
    <property type="component" value="Unassembled WGS sequence"/>
</dbReference>
<organism evidence="1 2">
    <name type="scientific">Lujinxingia vulgaris</name>
    <dbReference type="NCBI Taxonomy" id="2600176"/>
    <lineage>
        <taxon>Bacteria</taxon>
        <taxon>Deltaproteobacteria</taxon>
        <taxon>Bradymonadales</taxon>
        <taxon>Lujinxingiaceae</taxon>
        <taxon>Lujinxingia</taxon>
    </lineage>
</organism>
<reference evidence="1 2" key="1">
    <citation type="submission" date="2019-08" db="EMBL/GenBank/DDBJ databases">
        <title>Bradymonadales sp. TMQ2.</title>
        <authorList>
            <person name="Liang Q."/>
        </authorList>
    </citation>
    <scope>NUCLEOTIDE SEQUENCE [LARGE SCALE GENOMIC DNA]</scope>
    <source>
        <strain evidence="1 2">TMQ2</strain>
    </source>
</reference>
<dbReference type="OrthoDB" id="7593450at2"/>
<dbReference type="Pfam" id="PF06041">
    <property type="entry name" value="DUF924"/>
    <property type="match status" value="1"/>
</dbReference>
<accession>A0A5C6X0Q3</accession>
<dbReference type="EMBL" id="VOSL01000054">
    <property type="protein sequence ID" value="TXD34637.1"/>
    <property type="molecule type" value="Genomic_DNA"/>
</dbReference>
<protein>
    <submittedName>
        <fullName evidence="1">DUF924 domain-containing protein</fullName>
    </submittedName>
</protein>
<gene>
    <name evidence="1" type="ORF">FRC96_13550</name>
</gene>
<dbReference type="AlphaFoldDB" id="A0A5C6X0Q3"/>
<evidence type="ECO:0000313" key="1">
    <source>
        <dbReference type="EMBL" id="TXD34637.1"/>
    </source>
</evidence>
<dbReference type="Gene3D" id="1.20.58.320">
    <property type="entry name" value="TPR-like"/>
    <property type="match status" value="1"/>
</dbReference>
<dbReference type="SUPFAM" id="SSF48452">
    <property type="entry name" value="TPR-like"/>
    <property type="match status" value="1"/>
</dbReference>